<reference evidence="8" key="1">
    <citation type="submission" date="2017-08" db="EMBL/GenBank/DDBJ databases">
        <authorList>
            <person name="Varghese N."/>
            <person name="Submissions S."/>
        </authorList>
    </citation>
    <scope>NUCLEOTIDE SEQUENCE [LARGE SCALE GENOMIC DNA]</scope>
    <source>
        <strain evidence="8">JC22</strain>
    </source>
</reference>
<feature type="transmembrane region" description="Helical" evidence="6">
    <location>
        <begin position="15"/>
        <end position="36"/>
    </location>
</feature>
<evidence type="ECO:0000256" key="5">
    <source>
        <dbReference type="ARBA" id="ARBA00023136"/>
    </source>
</evidence>
<dbReference type="Proteomes" id="UP000219636">
    <property type="component" value="Unassembled WGS sequence"/>
</dbReference>
<feature type="transmembrane region" description="Helical" evidence="6">
    <location>
        <begin position="102"/>
        <end position="122"/>
    </location>
</feature>
<feature type="transmembrane region" description="Helical" evidence="6">
    <location>
        <begin position="71"/>
        <end position="90"/>
    </location>
</feature>
<protein>
    <submittedName>
        <fullName evidence="7">Holin-like protein</fullName>
    </submittedName>
</protein>
<dbReference type="GO" id="GO:0005886">
    <property type="term" value="C:plasma membrane"/>
    <property type="evidence" value="ECO:0007669"/>
    <property type="project" value="UniProtKB-SubCell"/>
</dbReference>
<dbReference type="AlphaFoldDB" id="A0A285REI9"/>
<evidence type="ECO:0000256" key="1">
    <source>
        <dbReference type="ARBA" id="ARBA00004651"/>
    </source>
</evidence>
<dbReference type="InterPro" id="IPR005538">
    <property type="entry name" value="LrgA/CidA"/>
</dbReference>
<comment type="subcellular location">
    <subcellularLocation>
        <location evidence="1">Cell membrane</location>
        <topology evidence="1">Multi-pass membrane protein</topology>
    </subcellularLocation>
</comment>
<keyword evidence="8" id="KW-1185">Reference proteome</keyword>
<sequence length="150" mass="16927">MIGNLGEPIALCMRIIRTIVQILILYIFYYMGVFIVEMTNLPLPPSIVGLLLLVGCLQLKWIKVEYIQDGAGFLIGFMTLFFIPPMLGIIDYPELLSIKGTILISAVFISTLFTIFFTGIISQKIGMKEMARKEKGERGEDAFESNHLHH</sequence>
<keyword evidence="2" id="KW-1003">Cell membrane</keyword>
<keyword evidence="3 6" id="KW-0812">Transmembrane</keyword>
<dbReference type="Pfam" id="PF03788">
    <property type="entry name" value="LrgA"/>
    <property type="match status" value="1"/>
</dbReference>
<evidence type="ECO:0000256" key="3">
    <source>
        <dbReference type="ARBA" id="ARBA00022692"/>
    </source>
</evidence>
<keyword evidence="5 6" id="KW-0472">Membrane</keyword>
<evidence type="ECO:0000313" key="7">
    <source>
        <dbReference type="EMBL" id="SOB92089.1"/>
    </source>
</evidence>
<evidence type="ECO:0000256" key="2">
    <source>
        <dbReference type="ARBA" id="ARBA00022475"/>
    </source>
</evidence>
<dbReference type="PANTHER" id="PTHR33931:SF6">
    <property type="entry name" value="INTEGRAL MEMBRANE PROTEIN YXZK-RELATED"/>
    <property type="match status" value="1"/>
</dbReference>
<gene>
    <name evidence="7" type="ORF">SAMN05880501_101441</name>
</gene>
<keyword evidence="4 6" id="KW-1133">Transmembrane helix</keyword>
<evidence type="ECO:0000256" key="4">
    <source>
        <dbReference type="ARBA" id="ARBA00022989"/>
    </source>
</evidence>
<evidence type="ECO:0000256" key="6">
    <source>
        <dbReference type="SAM" id="Phobius"/>
    </source>
</evidence>
<feature type="transmembrane region" description="Helical" evidence="6">
    <location>
        <begin position="42"/>
        <end position="59"/>
    </location>
</feature>
<dbReference type="EMBL" id="OBMQ01000001">
    <property type="protein sequence ID" value="SOB92089.1"/>
    <property type="molecule type" value="Genomic_DNA"/>
</dbReference>
<organism evidence="7 8">
    <name type="scientific">Ureibacillus xyleni</name>
    <dbReference type="NCBI Taxonomy" id="614648"/>
    <lineage>
        <taxon>Bacteria</taxon>
        <taxon>Bacillati</taxon>
        <taxon>Bacillota</taxon>
        <taxon>Bacilli</taxon>
        <taxon>Bacillales</taxon>
        <taxon>Caryophanaceae</taxon>
        <taxon>Ureibacillus</taxon>
    </lineage>
</organism>
<dbReference type="PANTHER" id="PTHR33931">
    <property type="entry name" value="HOLIN-LIKE PROTEIN CIDA-RELATED"/>
    <property type="match status" value="1"/>
</dbReference>
<name>A0A285REI9_9BACL</name>
<proteinExistence type="predicted"/>
<accession>A0A285REI9</accession>
<evidence type="ECO:0000313" key="8">
    <source>
        <dbReference type="Proteomes" id="UP000219636"/>
    </source>
</evidence>